<reference evidence="3" key="1">
    <citation type="submission" date="2025-08" db="UniProtKB">
        <authorList>
            <consortium name="RefSeq"/>
        </authorList>
    </citation>
    <scope>IDENTIFICATION</scope>
    <source>
        <strain evidence="3">11010-0011.00</strain>
        <tissue evidence="3">Whole body</tissue>
    </source>
</reference>
<dbReference type="SUPFAM" id="SSF100895">
    <property type="entry name" value="Kazal-type serine protease inhibitors"/>
    <property type="match status" value="1"/>
</dbReference>
<keyword evidence="2" id="KW-1185">Reference proteome</keyword>
<evidence type="ECO:0000313" key="2">
    <source>
        <dbReference type="Proteomes" id="UP000504634"/>
    </source>
</evidence>
<keyword evidence="1" id="KW-0732">Signal</keyword>
<evidence type="ECO:0000256" key="1">
    <source>
        <dbReference type="SAM" id="SignalP"/>
    </source>
</evidence>
<name>A0A6J2T7W9_DROLE</name>
<feature type="chain" id="PRO_5026820984" evidence="1">
    <location>
        <begin position="23"/>
        <end position="110"/>
    </location>
</feature>
<sequence length="110" mass="12483">MIMKAVLISGIVLSLAITQISACPDTEDVVWALDERMCKVFRNECYYTKENLTRKPAMEIVSKDVCQLRCPEYCIQIYQPVSGTYLGETRTFGNLCELMVHSCKTGKTFV</sequence>
<dbReference type="Gene3D" id="3.30.60.30">
    <property type="match status" value="1"/>
</dbReference>
<feature type="signal peptide" evidence="1">
    <location>
        <begin position="1"/>
        <end position="22"/>
    </location>
</feature>
<accession>A0A6J2T7W9</accession>
<gene>
    <name evidence="3" type="primary">LOC115621661</name>
</gene>
<dbReference type="InterPro" id="IPR036058">
    <property type="entry name" value="Kazal_dom_sf"/>
</dbReference>
<dbReference type="OrthoDB" id="8056624at2759"/>
<protein>
    <submittedName>
        <fullName evidence="3">Uncharacterized protein LOC115621661</fullName>
    </submittedName>
</protein>
<organism evidence="2 3">
    <name type="scientific">Drosophila lebanonensis</name>
    <name type="common">Fruit fly</name>
    <name type="synonym">Scaptodrosophila lebanonensis</name>
    <dbReference type="NCBI Taxonomy" id="7225"/>
    <lineage>
        <taxon>Eukaryota</taxon>
        <taxon>Metazoa</taxon>
        <taxon>Ecdysozoa</taxon>
        <taxon>Arthropoda</taxon>
        <taxon>Hexapoda</taxon>
        <taxon>Insecta</taxon>
        <taxon>Pterygota</taxon>
        <taxon>Neoptera</taxon>
        <taxon>Endopterygota</taxon>
        <taxon>Diptera</taxon>
        <taxon>Brachycera</taxon>
        <taxon>Muscomorpha</taxon>
        <taxon>Ephydroidea</taxon>
        <taxon>Drosophilidae</taxon>
        <taxon>Scaptodrosophila</taxon>
    </lineage>
</organism>
<proteinExistence type="predicted"/>
<dbReference type="GeneID" id="115621661"/>
<evidence type="ECO:0000313" key="3">
    <source>
        <dbReference type="RefSeq" id="XP_030371228.1"/>
    </source>
</evidence>
<dbReference type="RefSeq" id="XP_030371228.1">
    <property type="nucleotide sequence ID" value="XM_030515368.1"/>
</dbReference>
<dbReference type="AlphaFoldDB" id="A0A6J2T7W9"/>
<dbReference type="Proteomes" id="UP000504634">
    <property type="component" value="Unplaced"/>
</dbReference>